<feature type="domain" description="PAS" evidence="12">
    <location>
        <begin position="692"/>
        <end position="740"/>
    </location>
</feature>
<evidence type="ECO:0000259" key="10">
    <source>
        <dbReference type="PROSITE" id="PS50109"/>
    </source>
</evidence>
<dbReference type="InterPro" id="IPR035965">
    <property type="entry name" value="PAS-like_dom_sf"/>
</dbReference>
<dbReference type="Pfam" id="PF01590">
    <property type="entry name" value="GAF"/>
    <property type="match status" value="1"/>
</dbReference>
<dbReference type="Pfam" id="PF02518">
    <property type="entry name" value="HATPase_c"/>
    <property type="match status" value="1"/>
</dbReference>
<dbReference type="SMART" id="SM00086">
    <property type="entry name" value="PAC"/>
    <property type="match status" value="4"/>
</dbReference>
<name>A0A9X4JVW1_9FIRM</name>
<dbReference type="InterPro" id="IPR000014">
    <property type="entry name" value="PAS"/>
</dbReference>
<evidence type="ECO:0000259" key="12">
    <source>
        <dbReference type="PROSITE" id="PS50112"/>
    </source>
</evidence>
<dbReference type="InterPro" id="IPR005467">
    <property type="entry name" value="His_kinase_dom"/>
</dbReference>
<dbReference type="Pfam" id="PF08448">
    <property type="entry name" value="PAS_4"/>
    <property type="match status" value="1"/>
</dbReference>
<evidence type="ECO:0000256" key="3">
    <source>
        <dbReference type="ARBA" id="ARBA00018672"/>
    </source>
</evidence>
<dbReference type="Gene3D" id="3.30.450.20">
    <property type="entry name" value="PAS domain"/>
    <property type="match status" value="4"/>
</dbReference>
<feature type="domain" description="PAC" evidence="13">
    <location>
        <begin position="216"/>
        <end position="268"/>
    </location>
</feature>
<evidence type="ECO:0000259" key="11">
    <source>
        <dbReference type="PROSITE" id="PS50110"/>
    </source>
</evidence>
<feature type="modified residue" description="4-aspartylphosphate" evidence="9">
    <location>
        <position position="57"/>
    </location>
</feature>
<evidence type="ECO:0000256" key="9">
    <source>
        <dbReference type="PROSITE-ProRule" id="PRU00169"/>
    </source>
</evidence>
<feature type="domain" description="PAC" evidence="13">
    <location>
        <begin position="640"/>
        <end position="691"/>
    </location>
</feature>
<dbReference type="SUPFAM" id="SSF47384">
    <property type="entry name" value="Homodimeric domain of signal transducing histidine kinase"/>
    <property type="match status" value="1"/>
</dbReference>
<comment type="catalytic activity">
    <reaction evidence="1">
        <text>ATP + protein L-histidine = ADP + protein N-phospho-L-histidine.</text>
        <dbReference type="EC" id="2.7.13.3"/>
    </reaction>
</comment>
<feature type="domain" description="Response regulatory" evidence="11">
    <location>
        <begin position="6"/>
        <end position="122"/>
    </location>
</feature>
<dbReference type="PROSITE" id="PS50113">
    <property type="entry name" value="PAC"/>
    <property type="match status" value="4"/>
</dbReference>
<dbReference type="InterPro" id="IPR003594">
    <property type="entry name" value="HATPase_dom"/>
</dbReference>
<evidence type="ECO:0000313" key="14">
    <source>
        <dbReference type="EMBL" id="MDF9408127.1"/>
    </source>
</evidence>
<dbReference type="SUPFAM" id="SSF52172">
    <property type="entry name" value="CheY-like"/>
    <property type="match status" value="1"/>
</dbReference>
<reference evidence="14" key="1">
    <citation type="submission" date="2022-02" db="EMBL/GenBank/DDBJ databases">
        <authorList>
            <person name="Leng L."/>
        </authorList>
    </citation>
    <scope>NUCLEOTIDE SEQUENCE</scope>
    <source>
        <strain evidence="14">JI</strain>
    </source>
</reference>
<dbReference type="InterPro" id="IPR000700">
    <property type="entry name" value="PAS-assoc_C"/>
</dbReference>
<dbReference type="SMART" id="SM00448">
    <property type="entry name" value="REC"/>
    <property type="match status" value="1"/>
</dbReference>
<evidence type="ECO:0000256" key="8">
    <source>
        <dbReference type="ARBA" id="ARBA00024867"/>
    </source>
</evidence>
<dbReference type="GO" id="GO:0006355">
    <property type="term" value="P:regulation of DNA-templated transcription"/>
    <property type="evidence" value="ECO:0007669"/>
    <property type="project" value="InterPro"/>
</dbReference>
<evidence type="ECO:0000256" key="1">
    <source>
        <dbReference type="ARBA" id="ARBA00000085"/>
    </source>
</evidence>
<dbReference type="PANTHER" id="PTHR43304">
    <property type="entry name" value="PHYTOCHROME-LIKE PROTEIN CPH1"/>
    <property type="match status" value="1"/>
</dbReference>
<comment type="caution">
    <text evidence="14">The sequence shown here is derived from an EMBL/GenBank/DDBJ whole genome shotgun (WGS) entry which is preliminary data.</text>
</comment>
<dbReference type="SUPFAM" id="SSF55781">
    <property type="entry name" value="GAF domain-like"/>
    <property type="match status" value="1"/>
</dbReference>
<protein>
    <recommendedName>
        <fullName evidence="3">Stage 0 sporulation protein A homolog</fullName>
        <ecNumber evidence="2">2.7.13.3</ecNumber>
    </recommendedName>
</protein>
<dbReference type="PROSITE" id="PS50110">
    <property type="entry name" value="RESPONSE_REGULATORY"/>
    <property type="match status" value="1"/>
</dbReference>
<dbReference type="GO" id="GO:0000155">
    <property type="term" value="F:phosphorelay sensor kinase activity"/>
    <property type="evidence" value="ECO:0007669"/>
    <property type="project" value="InterPro"/>
</dbReference>
<keyword evidence="15" id="KW-1185">Reference proteome</keyword>
<dbReference type="NCBIfam" id="TIGR00229">
    <property type="entry name" value="sensory_box"/>
    <property type="match status" value="4"/>
</dbReference>
<feature type="domain" description="PAC" evidence="13">
    <location>
        <begin position="343"/>
        <end position="395"/>
    </location>
</feature>
<evidence type="ECO:0000256" key="4">
    <source>
        <dbReference type="ARBA" id="ARBA00022553"/>
    </source>
</evidence>
<dbReference type="SUPFAM" id="SSF55874">
    <property type="entry name" value="ATPase domain of HSP90 chaperone/DNA topoisomerase II/histidine kinase"/>
    <property type="match status" value="1"/>
</dbReference>
<keyword evidence="5" id="KW-0808">Transferase</keyword>
<sequence>MRDKLKILLVDDSKVFWMYLRKAFEESDVKAEITGALNMTSGISLIKNKPFDCIILDYMLPDGNGFLILQEMRASGIKTPVIVLTGHGDEQVAVTMMKAGANDYIPKSQISPGRLSQSIRSVIYSHLMEEHVKQVEKELKESKEFFESIVKTAKALIVGLDLKGFVSLFNYHCEEVTGWKKEDAIGKEWIPNFIPAKSRQQAEDTFKKFIDGNEGFEHESPILTIEGKERFIDWNYSTLQDSHGNLSLVLGIGVDVTDRKMMEEALRESEQRFRVIFEGAALGIALADNKGHILESNTEFQKMLGYCNEELRKMVFTDFTHPDDVLIDSGLHKELMAGERNHFHIEKRYIRKDGELLWASLTVSLVRDTNGNPKFAIVMVKNITEGKKAEESLRRRLSYEKLIANVSYIAASAEDIKDFLYDSLQRIGQTLDTSRILFWEYASDTDIYSNSYEWVDAGVPSQPGECQRIPSSTVPWFDAMMKKNEIINYSDTEIIPSIQEKELLHSLGVKSILAIPLYVNKTYHGFISFYQTQKYRVWPDEDIDILKTIVQIIAGTIERKGTENALRLSEDRYRSIFEGSKDTIYIVSKDGSFIEVNPAGLELIGYTMDELKLMNETQVYVDPSKRSAYVQEMQTKGFVKDYPVELKKKNGQTIYGLLSATAKKEQNGQVQFQGILRDITESKKAEEALREAHAQIKQLLASISSILIGVSSNELVNQWNTAAEKSFGITAGEVLGKSFLKCGIQWDWGKVVKHLDISKEKNLPVQMDDLRYTRPDGKDGLLRLHVNLIEDTAGRQWGYVLLGTDITEQKRIESQLALSQKMESIGQLAAGIAHEINTPMQYIGDNTRFFKDTFRDILDMLEKYKDILIKTEGGIVPVELIEEMKVMEKKLDLEYLTEETPRAIEQSLEGIDRVRKLILAMKDFSHPGRSEKSLSDINKAIESTVTISRNEWKYVADLETILDPGLPLVFCAIDQINQAVLNMIVNAAQAIKEIVKEGPAQKGKITIETSYSKPFIEITIRDTGKGIPQSIIHKIFDPFFTTKEVGKGTGQGLTISHDIIVNKHKGTIEVYSEVGKGTVFVIKLPVHSEEDKKQVL</sequence>
<dbReference type="CDD" id="cd00156">
    <property type="entry name" value="REC"/>
    <property type="match status" value="1"/>
</dbReference>
<dbReference type="Pfam" id="PF00989">
    <property type="entry name" value="PAS"/>
    <property type="match status" value="1"/>
</dbReference>
<dbReference type="Gene3D" id="3.30.565.10">
    <property type="entry name" value="Histidine kinase-like ATPase, C-terminal domain"/>
    <property type="match status" value="1"/>
</dbReference>
<evidence type="ECO:0000313" key="15">
    <source>
        <dbReference type="Proteomes" id="UP001154312"/>
    </source>
</evidence>
<dbReference type="InterPro" id="IPR011006">
    <property type="entry name" value="CheY-like_superfamily"/>
</dbReference>
<feature type="domain" description="Histidine kinase" evidence="10">
    <location>
        <begin position="831"/>
        <end position="1088"/>
    </location>
</feature>
<proteinExistence type="predicted"/>
<feature type="domain" description="PAS" evidence="12">
    <location>
        <begin position="569"/>
        <end position="611"/>
    </location>
</feature>
<dbReference type="InterPro" id="IPR052162">
    <property type="entry name" value="Sensor_kinase/Photoreceptor"/>
</dbReference>
<dbReference type="Gene3D" id="1.10.287.130">
    <property type="match status" value="1"/>
</dbReference>
<evidence type="ECO:0000256" key="7">
    <source>
        <dbReference type="ARBA" id="ARBA00023012"/>
    </source>
</evidence>
<dbReference type="Gene3D" id="3.30.450.40">
    <property type="match status" value="1"/>
</dbReference>
<dbReference type="CDD" id="cd00130">
    <property type="entry name" value="PAS"/>
    <property type="match status" value="4"/>
</dbReference>
<dbReference type="PROSITE" id="PS50109">
    <property type="entry name" value="HIS_KIN"/>
    <property type="match status" value="1"/>
</dbReference>
<dbReference type="InterPro" id="IPR001610">
    <property type="entry name" value="PAC"/>
</dbReference>
<gene>
    <name evidence="14" type="ORF">L7E55_07095</name>
</gene>
<dbReference type="InterPro" id="IPR003018">
    <property type="entry name" value="GAF"/>
</dbReference>
<dbReference type="PANTHER" id="PTHR43304:SF1">
    <property type="entry name" value="PAC DOMAIN-CONTAINING PROTEIN"/>
    <property type="match status" value="1"/>
</dbReference>
<dbReference type="PROSITE" id="PS50112">
    <property type="entry name" value="PAS"/>
    <property type="match status" value="4"/>
</dbReference>
<dbReference type="InterPro" id="IPR001789">
    <property type="entry name" value="Sig_transdc_resp-reg_receiver"/>
</dbReference>
<evidence type="ECO:0000256" key="2">
    <source>
        <dbReference type="ARBA" id="ARBA00012438"/>
    </source>
</evidence>
<dbReference type="SMART" id="SM00065">
    <property type="entry name" value="GAF"/>
    <property type="match status" value="1"/>
</dbReference>
<keyword evidence="6" id="KW-0418">Kinase</keyword>
<dbReference type="Gene3D" id="3.40.50.2300">
    <property type="match status" value="1"/>
</dbReference>
<dbReference type="RefSeq" id="WP_277443416.1">
    <property type="nucleotide sequence ID" value="NZ_JAKOAV010000010.1"/>
</dbReference>
<evidence type="ECO:0000256" key="5">
    <source>
        <dbReference type="ARBA" id="ARBA00022679"/>
    </source>
</evidence>
<dbReference type="PRINTS" id="PR00344">
    <property type="entry name" value="BCTRLSENSOR"/>
</dbReference>
<accession>A0A9X4JVW1</accession>
<feature type="domain" description="PAC" evidence="13">
    <location>
        <begin position="766"/>
        <end position="818"/>
    </location>
</feature>
<evidence type="ECO:0000259" key="13">
    <source>
        <dbReference type="PROSITE" id="PS50113"/>
    </source>
</evidence>
<dbReference type="InterPro" id="IPR036890">
    <property type="entry name" value="HATPase_C_sf"/>
</dbReference>
<dbReference type="AlphaFoldDB" id="A0A9X4JVW1"/>
<organism evidence="14 15">
    <name type="scientific">Pelotomaculum isophthalicicum JI</name>
    <dbReference type="NCBI Taxonomy" id="947010"/>
    <lineage>
        <taxon>Bacteria</taxon>
        <taxon>Bacillati</taxon>
        <taxon>Bacillota</taxon>
        <taxon>Clostridia</taxon>
        <taxon>Eubacteriales</taxon>
        <taxon>Desulfotomaculaceae</taxon>
        <taxon>Pelotomaculum</taxon>
    </lineage>
</organism>
<dbReference type="Pfam" id="PF00072">
    <property type="entry name" value="Response_reg"/>
    <property type="match status" value="1"/>
</dbReference>
<dbReference type="Proteomes" id="UP001154312">
    <property type="component" value="Unassembled WGS sequence"/>
</dbReference>
<dbReference type="InterPro" id="IPR013767">
    <property type="entry name" value="PAS_fold"/>
</dbReference>
<dbReference type="InterPro" id="IPR004358">
    <property type="entry name" value="Sig_transdc_His_kin-like_C"/>
</dbReference>
<comment type="function">
    <text evidence="8">May play the central regulatory role in sporulation. It may be an element of the effector pathway responsible for the activation of sporulation genes in response to nutritional stress. Spo0A may act in concert with spo0H (a sigma factor) to control the expression of some genes that are critical to the sporulation process.</text>
</comment>
<dbReference type="SMART" id="SM00387">
    <property type="entry name" value="HATPase_c"/>
    <property type="match status" value="1"/>
</dbReference>
<evidence type="ECO:0000256" key="6">
    <source>
        <dbReference type="ARBA" id="ARBA00022777"/>
    </source>
</evidence>
<dbReference type="EC" id="2.7.13.3" evidence="2"/>
<dbReference type="EMBL" id="JAKOAV010000010">
    <property type="protein sequence ID" value="MDF9408127.1"/>
    <property type="molecule type" value="Genomic_DNA"/>
</dbReference>
<keyword evidence="4 9" id="KW-0597">Phosphoprotein</keyword>
<dbReference type="InterPro" id="IPR029016">
    <property type="entry name" value="GAF-like_dom_sf"/>
</dbReference>
<dbReference type="SMART" id="SM00091">
    <property type="entry name" value="PAS"/>
    <property type="match status" value="4"/>
</dbReference>
<feature type="domain" description="PAS" evidence="12">
    <location>
        <begin position="142"/>
        <end position="213"/>
    </location>
</feature>
<keyword evidence="7" id="KW-0902">Two-component regulatory system</keyword>
<dbReference type="SUPFAM" id="SSF55785">
    <property type="entry name" value="PYP-like sensor domain (PAS domain)"/>
    <property type="match status" value="4"/>
</dbReference>
<dbReference type="InterPro" id="IPR013656">
    <property type="entry name" value="PAS_4"/>
</dbReference>
<dbReference type="InterPro" id="IPR036097">
    <property type="entry name" value="HisK_dim/P_sf"/>
</dbReference>
<dbReference type="Pfam" id="PF13426">
    <property type="entry name" value="PAS_9"/>
    <property type="match status" value="2"/>
</dbReference>
<feature type="domain" description="PAS" evidence="12">
    <location>
        <begin position="269"/>
        <end position="324"/>
    </location>
</feature>